<dbReference type="Proteomes" id="UP001168478">
    <property type="component" value="Unassembled WGS sequence"/>
</dbReference>
<evidence type="ECO:0000313" key="5">
    <source>
        <dbReference type="Proteomes" id="UP001168478"/>
    </source>
</evidence>
<feature type="region of interest" description="Disordered" evidence="1">
    <location>
        <begin position="1"/>
        <end position="33"/>
    </location>
</feature>
<sequence>MALPSRSPPYAKAVQGESNDKEGKQSFTGLGIAEPKPTLCKGGANEWKENLFSIFRVQPTLCKGGARRVQRQGGKTKFYRTWHCRAEAHLMQRYKIKISAQIKYVKKNNATPNKHNRATDVTTHLLRIIRLQAA</sequence>
<dbReference type="AlphaFoldDB" id="A0AAW7JPM4"/>
<accession>A0AAW7JPM4</accession>
<protein>
    <submittedName>
        <fullName evidence="3">Uncharacterized protein</fullName>
    </submittedName>
</protein>
<organism evidence="3 5">
    <name type="scientific">Leyella lascolaii</name>
    <dbReference type="NCBI Taxonomy" id="1776379"/>
    <lineage>
        <taxon>Bacteria</taxon>
        <taxon>Pseudomonadati</taxon>
        <taxon>Bacteroidota</taxon>
        <taxon>Bacteroidia</taxon>
        <taxon>Bacteroidales</taxon>
        <taxon>Prevotellaceae</taxon>
        <taxon>Leyella</taxon>
    </lineage>
</organism>
<evidence type="ECO:0000256" key="1">
    <source>
        <dbReference type="SAM" id="MobiDB-lite"/>
    </source>
</evidence>
<gene>
    <name evidence="2" type="ORF">QVN81_04240</name>
    <name evidence="3" type="ORF">QVN84_04775</name>
</gene>
<dbReference type="EMBL" id="JAUEIE010000003">
    <property type="protein sequence ID" value="MDN0022236.1"/>
    <property type="molecule type" value="Genomic_DNA"/>
</dbReference>
<proteinExistence type="predicted"/>
<dbReference type="RefSeq" id="WP_289836508.1">
    <property type="nucleotide sequence ID" value="NZ_JAUEIF010000003.1"/>
</dbReference>
<name>A0AAW7JPM4_9BACT</name>
<evidence type="ECO:0000313" key="4">
    <source>
        <dbReference type="Proteomes" id="UP001167831"/>
    </source>
</evidence>
<reference evidence="3" key="2">
    <citation type="submission" date="2023-08" db="EMBL/GenBank/DDBJ databases">
        <title>Identification and characterization of horizontal gene transfer across gut microbiota members of farm animals based on homology search.</title>
        <authorList>
            <person name="Schwarzerova J."/>
            <person name="Nykrynova M."/>
            <person name="Jureckova K."/>
            <person name="Cejkova D."/>
            <person name="Rychlik I."/>
        </authorList>
    </citation>
    <scope>NUCLEOTIDE SEQUENCE</scope>
    <source>
        <strain evidence="3">ET15</strain>
        <strain evidence="2">ET37</strain>
    </source>
</reference>
<dbReference type="Proteomes" id="UP001167831">
    <property type="component" value="Unassembled WGS sequence"/>
</dbReference>
<evidence type="ECO:0000313" key="2">
    <source>
        <dbReference type="EMBL" id="MDN0022236.1"/>
    </source>
</evidence>
<reference evidence="3" key="1">
    <citation type="submission" date="2023-06" db="EMBL/GenBank/DDBJ databases">
        <authorList>
            <person name="Zeman M."/>
            <person name="Kubasova T."/>
            <person name="Jahodarova E."/>
            <person name="Nykrynova M."/>
            <person name="Rychlik I."/>
        </authorList>
    </citation>
    <scope>NUCLEOTIDE SEQUENCE</scope>
    <source>
        <strain evidence="3">ET15</strain>
        <strain evidence="2">ET37</strain>
    </source>
</reference>
<comment type="caution">
    <text evidence="3">The sequence shown here is derived from an EMBL/GenBank/DDBJ whole genome shotgun (WGS) entry which is preliminary data.</text>
</comment>
<keyword evidence="4" id="KW-1185">Reference proteome</keyword>
<dbReference type="EMBL" id="JAUEIF010000003">
    <property type="protein sequence ID" value="MDN0024835.1"/>
    <property type="molecule type" value="Genomic_DNA"/>
</dbReference>
<evidence type="ECO:0000313" key="3">
    <source>
        <dbReference type="EMBL" id="MDN0024835.1"/>
    </source>
</evidence>